<feature type="compositionally biased region" description="Gly residues" evidence="1">
    <location>
        <begin position="149"/>
        <end position="159"/>
    </location>
</feature>
<keyword evidence="4" id="KW-1185">Reference proteome</keyword>
<organism evidence="3 4">
    <name type="scientific">Nannocystis pusilla</name>
    <dbReference type="NCBI Taxonomy" id="889268"/>
    <lineage>
        <taxon>Bacteria</taxon>
        <taxon>Pseudomonadati</taxon>
        <taxon>Myxococcota</taxon>
        <taxon>Polyangia</taxon>
        <taxon>Nannocystales</taxon>
        <taxon>Nannocystaceae</taxon>
        <taxon>Nannocystis</taxon>
    </lineage>
</organism>
<proteinExistence type="predicted"/>
<reference evidence="3" key="1">
    <citation type="submission" date="2021-08" db="EMBL/GenBank/DDBJ databases">
        <authorList>
            <person name="Stevens D.C."/>
        </authorList>
    </citation>
    <scope>NUCLEOTIDE SEQUENCE</scope>
    <source>
        <strain evidence="3">DSM 53165</strain>
    </source>
</reference>
<sequence length="204" mass="20036">MLIAPPYRFVGRWCAAALLALLAATSGVARADVVDVPPDCPDGATPNGCHSGPYCSPQDCSDDTTCPEGKVCRPVEKCAQPFECGGGFTTSAGGNLIDDIVGECGDGGACAKGTCKMFKLCVSESATTSDTAGSSVTGSGSGDSTASGGSSGAGSGSGSGDSAASSGGAPTKPLGCDGCRAGEDRTPALMLLASLALALRRRRR</sequence>
<feature type="region of interest" description="Disordered" evidence="1">
    <location>
        <begin position="128"/>
        <end position="170"/>
    </location>
</feature>
<dbReference type="Proteomes" id="UP001139031">
    <property type="component" value="Unassembled WGS sequence"/>
</dbReference>
<feature type="compositionally biased region" description="Low complexity" evidence="1">
    <location>
        <begin position="128"/>
        <end position="148"/>
    </location>
</feature>
<evidence type="ECO:0000313" key="3">
    <source>
        <dbReference type="EMBL" id="MBZ5714337.1"/>
    </source>
</evidence>
<comment type="caution">
    <text evidence="3">The sequence shown here is derived from an EMBL/GenBank/DDBJ whole genome shotgun (WGS) entry which is preliminary data.</text>
</comment>
<evidence type="ECO:0008006" key="5">
    <source>
        <dbReference type="Google" id="ProtNLM"/>
    </source>
</evidence>
<accession>A0ABS7U1D7</accession>
<dbReference type="EMBL" id="JAIRAU010000047">
    <property type="protein sequence ID" value="MBZ5714337.1"/>
    <property type="molecule type" value="Genomic_DNA"/>
</dbReference>
<evidence type="ECO:0000256" key="2">
    <source>
        <dbReference type="SAM" id="SignalP"/>
    </source>
</evidence>
<dbReference type="InterPro" id="IPR024038">
    <property type="entry name" value="MYXO-CTERM"/>
</dbReference>
<dbReference type="NCBIfam" id="TIGR03901">
    <property type="entry name" value="MYXO-CTERM"/>
    <property type="match status" value="1"/>
</dbReference>
<gene>
    <name evidence="3" type="ORF">K7C98_34335</name>
</gene>
<feature type="compositionally biased region" description="Low complexity" evidence="1">
    <location>
        <begin position="160"/>
        <end position="169"/>
    </location>
</feature>
<feature type="signal peptide" evidence="2">
    <location>
        <begin position="1"/>
        <end position="31"/>
    </location>
</feature>
<protein>
    <recommendedName>
        <fullName evidence="5">MYXO-CTERM domain-containing protein</fullName>
    </recommendedName>
</protein>
<dbReference type="RefSeq" id="WP_224196065.1">
    <property type="nucleotide sequence ID" value="NZ_JAIRAU010000047.1"/>
</dbReference>
<feature type="chain" id="PRO_5046229946" description="MYXO-CTERM domain-containing protein" evidence="2">
    <location>
        <begin position="32"/>
        <end position="204"/>
    </location>
</feature>
<keyword evidence="2" id="KW-0732">Signal</keyword>
<evidence type="ECO:0000313" key="4">
    <source>
        <dbReference type="Proteomes" id="UP001139031"/>
    </source>
</evidence>
<evidence type="ECO:0000256" key="1">
    <source>
        <dbReference type="SAM" id="MobiDB-lite"/>
    </source>
</evidence>
<name>A0ABS7U1D7_9BACT</name>